<protein>
    <submittedName>
        <fullName evidence="1">Uncharacterized protein</fullName>
    </submittedName>
</protein>
<proteinExistence type="predicted"/>
<name>A0ACB0FG18_RANTA</name>
<gene>
    <name evidence="1" type="ORF">MRATA1EN3_LOCUS23079</name>
</gene>
<accession>A0ACB0FG18</accession>
<reference evidence="1" key="1">
    <citation type="submission" date="2023-05" db="EMBL/GenBank/DDBJ databases">
        <authorList>
            <consortium name="ELIXIR-Norway"/>
        </authorList>
    </citation>
    <scope>NUCLEOTIDE SEQUENCE</scope>
</reference>
<evidence type="ECO:0000313" key="1">
    <source>
        <dbReference type="EMBL" id="CAI9711866.1"/>
    </source>
</evidence>
<dbReference type="Proteomes" id="UP001162501">
    <property type="component" value="Chromosome 6"/>
</dbReference>
<evidence type="ECO:0000313" key="2">
    <source>
        <dbReference type="Proteomes" id="UP001162501"/>
    </source>
</evidence>
<organism evidence="1 2">
    <name type="scientific">Rangifer tarandus platyrhynchus</name>
    <name type="common">Svalbard reindeer</name>
    <dbReference type="NCBI Taxonomy" id="3082113"/>
    <lineage>
        <taxon>Eukaryota</taxon>
        <taxon>Metazoa</taxon>
        <taxon>Chordata</taxon>
        <taxon>Craniata</taxon>
        <taxon>Vertebrata</taxon>
        <taxon>Euteleostomi</taxon>
        <taxon>Mammalia</taxon>
        <taxon>Eutheria</taxon>
        <taxon>Laurasiatheria</taxon>
        <taxon>Artiodactyla</taxon>
        <taxon>Ruminantia</taxon>
        <taxon>Pecora</taxon>
        <taxon>Cervidae</taxon>
        <taxon>Odocoileinae</taxon>
        <taxon>Rangifer</taxon>
    </lineage>
</organism>
<dbReference type="EMBL" id="OX596090">
    <property type="protein sequence ID" value="CAI9711866.1"/>
    <property type="molecule type" value="Genomic_DNA"/>
</dbReference>
<sequence length="201" mass="21048">MRSSPSPPKATSGTPAPDAVPGIVGPSRREGPRELARRAPYLPAASRRSSSRQQLPLSPPGPRPRPGRRDSARPPSSLGCAPGGPPGNCSRPGVNSPNRVPLTPEAEAAHAAPSRLPCRTPYQSPLLGARAPMRAVGPRRRGSPVFCPCLENVGPGSGVPPFCALELTDTPDCGDGQETPPVYRRKEERKQTPVSALLAKS</sequence>